<reference evidence="7 8" key="1">
    <citation type="submission" date="2023-07" db="EMBL/GenBank/DDBJ databases">
        <title>Sequencing the genomes of 1000 actinobacteria strains.</title>
        <authorList>
            <person name="Klenk H.-P."/>
        </authorList>
    </citation>
    <scope>NUCLEOTIDE SEQUENCE [LARGE SCALE GENOMIC DNA]</scope>
    <source>
        <strain evidence="7 8">DSM 14555</strain>
    </source>
</reference>
<dbReference type="Pfam" id="PF00413">
    <property type="entry name" value="Peptidase_M10"/>
    <property type="match status" value="1"/>
</dbReference>
<organism evidence="7 8">
    <name type="scientific">Arthrobacter russicus</name>
    <dbReference type="NCBI Taxonomy" id="172040"/>
    <lineage>
        <taxon>Bacteria</taxon>
        <taxon>Bacillati</taxon>
        <taxon>Actinomycetota</taxon>
        <taxon>Actinomycetes</taxon>
        <taxon>Micrococcales</taxon>
        <taxon>Micrococcaceae</taxon>
        <taxon>Arthrobacter</taxon>
    </lineage>
</organism>
<keyword evidence="5" id="KW-0732">Signal</keyword>
<evidence type="ECO:0000256" key="2">
    <source>
        <dbReference type="ARBA" id="ARBA00022723"/>
    </source>
</evidence>
<evidence type="ECO:0000256" key="4">
    <source>
        <dbReference type="ARBA" id="ARBA00022833"/>
    </source>
</evidence>
<evidence type="ECO:0000259" key="6">
    <source>
        <dbReference type="Pfam" id="PF00413"/>
    </source>
</evidence>
<evidence type="ECO:0000256" key="1">
    <source>
        <dbReference type="ARBA" id="ARBA00022670"/>
    </source>
</evidence>
<evidence type="ECO:0000313" key="7">
    <source>
        <dbReference type="EMBL" id="MDR6270870.1"/>
    </source>
</evidence>
<keyword evidence="8" id="KW-1185">Reference proteome</keyword>
<dbReference type="InterPro" id="IPR024079">
    <property type="entry name" value="MetalloPept_cat_dom_sf"/>
</dbReference>
<comment type="caution">
    <text evidence="7">The sequence shown here is derived from an EMBL/GenBank/DDBJ whole genome shotgun (WGS) entry which is preliminary data.</text>
</comment>
<sequence length="349" mass="37572">MQRRIFSVVLATGVLFSFSVPSATAETSARMLPCNTSQTVQLGQLSLLEDPACDYKNANIDIDGSGRSFAVPPAGLSVAMNELRVDGTGSSGDVVVFRSEAGEMAVKTSIGLYGSEKSRASFKAAEISIQKTLAEKSSPAGPTSNKATTPAPILYAGSNGCNNSAYQYAGWKWVTPFDWQYNAAGQPSADALGIMQNAGKRWTGSISACNQNSSSSASQRFQYGTSTRPQVREDGTCGSYDTENIIGWGVFNDSRTLALTCTWYRTSDGRAFASDQNYNVNKPWFTSGTCNARFDLESVAVHEWGHTYGLTHVDQNTGQVMVPEFNYCQPEYRSLGRGDALGITGLYPN</sequence>
<keyword evidence="1" id="KW-0645">Protease</keyword>
<protein>
    <recommendedName>
        <fullName evidence="6">Peptidase M10 metallopeptidase domain-containing protein</fullName>
    </recommendedName>
</protein>
<name>A0ABU1JEQ6_9MICC</name>
<dbReference type="EMBL" id="JAVDQF010000001">
    <property type="protein sequence ID" value="MDR6270870.1"/>
    <property type="molecule type" value="Genomic_DNA"/>
</dbReference>
<gene>
    <name evidence="7" type="ORF">JOE69_003108</name>
</gene>
<keyword evidence="4" id="KW-0862">Zinc</keyword>
<feature type="signal peptide" evidence="5">
    <location>
        <begin position="1"/>
        <end position="25"/>
    </location>
</feature>
<dbReference type="InterPro" id="IPR001818">
    <property type="entry name" value="Pept_M10_metallopeptidase"/>
</dbReference>
<keyword evidence="3" id="KW-0378">Hydrolase</keyword>
<proteinExistence type="predicted"/>
<dbReference type="Gene3D" id="3.40.390.10">
    <property type="entry name" value="Collagenase (Catalytic Domain)"/>
    <property type="match status" value="1"/>
</dbReference>
<feature type="chain" id="PRO_5046670504" description="Peptidase M10 metallopeptidase domain-containing protein" evidence="5">
    <location>
        <begin position="26"/>
        <end position="349"/>
    </location>
</feature>
<dbReference type="SUPFAM" id="SSF55486">
    <property type="entry name" value="Metalloproteases ('zincins'), catalytic domain"/>
    <property type="match status" value="1"/>
</dbReference>
<keyword evidence="2" id="KW-0479">Metal-binding</keyword>
<accession>A0ABU1JEQ6</accession>
<evidence type="ECO:0000256" key="5">
    <source>
        <dbReference type="SAM" id="SignalP"/>
    </source>
</evidence>
<feature type="domain" description="Peptidase M10 metallopeptidase" evidence="6">
    <location>
        <begin position="269"/>
        <end position="347"/>
    </location>
</feature>
<dbReference type="Proteomes" id="UP001185069">
    <property type="component" value="Unassembled WGS sequence"/>
</dbReference>
<evidence type="ECO:0000256" key="3">
    <source>
        <dbReference type="ARBA" id="ARBA00022801"/>
    </source>
</evidence>
<evidence type="ECO:0000313" key="8">
    <source>
        <dbReference type="Proteomes" id="UP001185069"/>
    </source>
</evidence>
<dbReference type="RefSeq" id="WP_309800218.1">
    <property type="nucleotide sequence ID" value="NZ_BAAAHY010000006.1"/>
</dbReference>